<sequence length="265" mass="29021">MRKSKILVLSIVLLLGVGLLAGCTGDDGGQAGEQPKDKAEKLVVGVDTSFVPFEFRNEETGNYEGFDIDMWAEIAKRLEVDYELSPMDFNALIPSLQTDKIDAAIAGMTIKPERREKVDFSMPYYDSGLLIMVRADNSDIQGKEDLKGKVVGTKTGATSYDFVASIDGVKKNTPFPNITDAYMALRNGNVDAAVHDAPNVKYYIKTAGDGEVKTVGKLMEGQSYGIAFPKGSELTAQVDEALQAMKDDGTYNDIYEKWFGKQPEK</sequence>
<name>A0AAU0UPI9_9FIRM</name>
<evidence type="ECO:0000259" key="7">
    <source>
        <dbReference type="SMART" id="SM00079"/>
    </source>
</evidence>
<dbReference type="GO" id="GO:0015276">
    <property type="term" value="F:ligand-gated monoatomic ion channel activity"/>
    <property type="evidence" value="ECO:0007669"/>
    <property type="project" value="InterPro"/>
</dbReference>
<organism evidence="8 9">
    <name type="scientific">Metallumcola ferriviriculae</name>
    <dbReference type="NCBI Taxonomy" id="3039180"/>
    <lineage>
        <taxon>Bacteria</taxon>
        <taxon>Bacillati</taxon>
        <taxon>Bacillota</taxon>
        <taxon>Clostridia</taxon>
        <taxon>Neomoorellales</taxon>
        <taxon>Desulfitibacteraceae</taxon>
        <taxon>Metallumcola</taxon>
    </lineage>
</organism>
<evidence type="ECO:0000259" key="6">
    <source>
        <dbReference type="SMART" id="SM00062"/>
    </source>
</evidence>
<dbReference type="KEGG" id="dbc:MFMK1_002852"/>
<dbReference type="EMBL" id="CP121694">
    <property type="protein sequence ID" value="WRO23006.1"/>
    <property type="molecule type" value="Genomic_DNA"/>
</dbReference>
<dbReference type="CDD" id="cd00994">
    <property type="entry name" value="PBP2_GlnH"/>
    <property type="match status" value="1"/>
</dbReference>
<dbReference type="Gene3D" id="3.40.190.10">
    <property type="entry name" value="Periplasmic binding protein-like II"/>
    <property type="match status" value="2"/>
</dbReference>
<keyword evidence="3 5" id="KW-0732">Signal</keyword>
<dbReference type="PANTHER" id="PTHR35936:SF38">
    <property type="entry name" value="GLUTAMINE-BINDING PERIPLASMIC PROTEIN"/>
    <property type="match status" value="1"/>
</dbReference>
<dbReference type="InterPro" id="IPR044132">
    <property type="entry name" value="PBP2_GlnH"/>
</dbReference>
<dbReference type="PANTHER" id="PTHR35936">
    <property type="entry name" value="MEMBRANE-BOUND LYTIC MUREIN TRANSGLYCOSYLASE F"/>
    <property type="match status" value="1"/>
</dbReference>
<protein>
    <submittedName>
        <fullName evidence="8">Glutamine ABC transporter substrate-binding protein GlnH</fullName>
    </submittedName>
</protein>
<dbReference type="InterPro" id="IPR001638">
    <property type="entry name" value="Solute-binding_3/MltF_N"/>
</dbReference>
<feature type="chain" id="PRO_5043770656" evidence="5">
    <location>
        <begin position="22"/>
        <end position="265"/>
    </location>
</feature>
<dbReference type="GO" id="GO:0016020">
    <property type="term" value="C:membrane"/>
    <property type="evidence" value="ECO:0007669"/>
    <property type="project" value="InterPro"/>
</dbReference>
<dbReference type="RefSeq" id="WP_366922396.1">
    <property type="nucleotide sequence ID" value="NZ_CP121694.1"/>
</dbReference>
<keyword evidence="9" id="KW-1185">Reference proteome</keyword>
<feature type="domain" description="Solute-binding protein family 3/N-terminal" evidence="6">
    <location>
        <begin position="41"/>
        <end position="262"/>
    </location>
</feature>
<dbReference type="Proteomes" id="UP001329915">
    <property type="component" value="Chromosome"/>
</dbReference>
<dbReference type="Pfam" id="PF00497">
    <property type="entry name" value="SBP_bac_3"/>
    <property type="match status" value="1"/>
</dbReference>
<gene>
    <name evidence="8" type="primary">glnH</name>
    <name evidence="8" type="ORF">MFMK1_002852</name>
</gene>
<evidence type="ECO:0000313" key="8">
    <source>
        <dbReference type="EMBL" id="WRO23006.1"/>
    </source>
</evidence>
<comment type="subcellular location">
    <subcellularLocation>
        <location evidence="1">Cell envelope</location>
    </subcellularLocation>
</comment>
<comment type="similarity">
    <text evidence="2 4">Belongs to the bacterial solute-binding protein 3 family.</text>
</comment>
<accession>A0AAU0UPI9</accession>
<evidence type="ECO:0000256" key="2">
    <source>
        <dbReference type="ARBA" id="ARBA00010333"/>
    </source>
</evidence>
<dbReference type="SMART" id="SM00079">
    <property type="entry name" value="PBPe"/>
    <property type="match status" value="1"/>
</dbReference>
<dbReference type="SUPFAM" id="SSF53850">
    <property type="entry name" value="Periplasmic binding protein-like II"/>
    <property type="match status" value="1"/>
</dbReference>
<dbReference type="InterPro" id="IPR018313">
    <property type="entry name" value="SBP_3_CS"/>
</dbReference>
<dbReference type="NCBIfam" id="NF007029">
    <property type="entry name" value="PRK09495.1"/>
    <property type="match status" value="1"/>
</dbReference>
<dbReference type="GO" id="GO:0030313">
    <property type="term" value="C:cell envelope"/>
    <property type="evidence" value="ECO:0007669"/>
    <property type="project" value="UniProtKB-SubCell"/>
</dbReference>
<evidence type="ECO:0000256" key="5">
    <source>
        <dbReference type="SAM" id="SignalP"/>
    </source>
</evidence>
<reference evidence="8 9" key="1">
    <citation type="submission" date="2023-04" db="EMBL/GenBank/DDBJ databases">
        <authorList>
            <person name="Hsu D."/>
        </authorList>
    </citation>
    <scope>NUCLEOTIDE SEQUENCE [LARGE SCALE GENOMIC DNA]</scope>
    <source>
        <strain evidence="8 9">MK1</strain>
    </source>
</reference>
<feature type="domain" description="Ionotropic glutamate receptor C-terminal" evidence="7">
    <location>
        <begin position="41"/>
        <end position="261"/>
    </location>
</feature>
<evidence type="ECO:0000256" key="3">
    <source>
        <dbReference type="ARBA" id="ARBA00022729"/>
    </source>
</evidence>
<proteinExistence type="inferred from homology"/>
<evidence type="ECO:0000256" key="1">
    <source>
        <dbReference type="ARBA" id="ARBA00004196"/>
    </source>
</evidence>
<evidence type="ECO:0000313" key="9">
    <source>
        <dbReference type="Proteomes" id="UP001329915"/>
    </source>
</evidence>
<dbReference type="PROSITE" id="PS01039">
    <property type="entry name" value="SBP_BACTERIAL_3"/>
    <property type="match status" value="1"/>
</dbReference>
<dbReference type="PROSITE" id="PS51257">
    <property type="entry name" value="PROKAR_LIPOPROTEIN"/>
    <property type="match status" value="1"/>
</dbReference>
<feature type="signal peptide" evidence="5">
    <location>
        <begin position="1"/>
        <end position="21"/>
    </location>
</feature>
<dbReference type="SMART" id="SM00062">
    <property type="entry name" value="PBPb"/>
    <property type="match status" value="1"/>
</dbReference>
<dbReference type="AlphaFoldDB" id="A0AAU0UPI9"/>
<evidence type="ECO:0000256" key="4">
    <source>
        <dbReference type="RuleBase" id="RU003744"/>
    </source>
</evidence>
<dbReference type="InterPro" id="IPR001320">
    <property type="entry name" value="Iontro_rcpt_C"/>
</dbReference>